<reference evidence="3 4" key="1">
    <citation type="submission" date="2017-04" db="EMBL/GenBank/DDBJ databases">
        <title>Novel microbial lineages endemic to geothermal iron-oxide mats fill important gaps in the evolutionary history of Archaea.</title>
        <authorList>
            <person name="Jay Z.J."/>
            <person name="Beam J.P."/>
            <person name="Dlakic M."/>
            <person name="Rusch D.B."/>
            <person name="Kozubal M.A."/>
            <person name="Inskeep W.P."/>
        </authorList>
    </citation>
    <scope>NUCLEOTIDE SEQUENCE [LARGE SCALE GENOMIC DNA]</scope>
    <source>
        <strain evidence="3">ECH_B_SAG-M15</strain>
    </source>
</reference>
<organism evidence="3 4">
    <name type="scientific">Candidatus Marsarchaeota G2 archaeon ECH_B_SAG-M15</name>
    <dbReference type="NCBI Taxonomy" id="1978162"/>
    <lineage>
        <taxon>Archaea</taxon>
        <taxon>Candidatus Marsarchaeota</taxon>
        <taxon>Candidatus Marsarchaeota group 2</taxon>
    </lineage>
</organism>
<evidence type="ECO:0000259" key="2">
    <source>
        <dbReference type="Pfam" id="PF00534"/>
    </source>
</evidence>
<evidence type="ECO:0000256" key="1">
    <source>
        <dbReference type="ARBA" id="ARBA00022679"/>
    </source>
</evidence>
<dbReference type="Pfam" id="PF00534">
    <property type="entry name" value="Glycos_transf_1"/>
    <property type="match status" value="1"/>
</dbReference>
<evidence type="ECO:0000313" key="4">
    <source>
        <dbReference type="Proteomes" id="UP000240490"/>
    </source>
</evidence>
<dbReference type="AlphaFoldDB" id="A0A2R6AWA6"/>
<dbReference type="PANTHER" id="PTHR46401">
    <property type="entry name" value="GLYCOSYLTRANSFERASE WBBK-RELATED"/>
    <property type="match status" value="1"/>
</dbReference>
<gene>
    <name evidence="3" type="ORF">B9Q08_04195</name>
</gene>
<feature type="domain" description="Glycosyl transferase family 1" evidence="2">
    <location>
        <begin position="172"/>
        <end position="325"/>
    </location>
</feature>
<dbReference type="CDD" id="cd03801">
    <property type="entry name" value="GT4_PimA-like"/>
    <property type="match status" value="1"/>
</dbReference>
<protein>
    <recommendedName>
        <fullName evidence="2">Glycosyl transferase family 1 domain-containing protein</fullName>
    </recommendedName>
</protein>
<accession>A0A2R6AWA6</accession>
<dbReference type="PANTHER" id="PTHR46401:SF2">
    <property type="entry name" value="GLYCOSYLTRANSFERASE WBBK-RELATED"/>
    <property type="match status" value="1"/>
</dbReference>
<evidence type="ECO:0000313" key="3">
    <source>
        <dbReference type="EMBL" id="PSN90675.1"/>
    </source>
</evidence>
<keyword evidence="1" id="KW-0808">Transferase</keyword>
<comment type="caution">
    <text evidence="3">The sequence shown here is derived from an EMBL/GenBank/DDBJ whole genome shotgun (WGS) entry which is preliminary data.</text>
</comment>
<dbReference type="SUPFAM" id="SSF53756">
    <property type="entry name" value="UDP-Glycosyltransferase/glycogen phosphorylase"/>
    <property type="match status" value="1"/>
</dbReference>
<dbReference type="GO" id="GO:0016757">
    <property type="term" value="F:glycosyltransferase activity"/>
    <property type="evidence" value="ECO:0007669"/>
    <property type="project" value="InterPro"/>
</dbReference>
<dbReference type="InterPro" id="IPR001296">
    <property type="entry name" value="Glyco_trans_1"/>
</dbReference>
<sequence>MDLTVTLVSPRSSVNQGFFRMGAALRARSPPPGVKYRYREAGMNIPPRLDRYQVSPETLVYWFGSTLLEHLKTKADGLIHSFYWGYFNAWKPWIHDNDSSVSQYLVEYFNYDKITTKVVKIVSKILNAESCRRVVVWSEWAKQGMINDGVKDEKLVVIPPPIEVKPHGKTLDGKPVVTFIGRDYYRKRGWMVLDAFRELQKVKPFKLIYVGEIPDKGVKSYVDSNPDITHYEFLPNKLIHERVYPKTDILVLPTKADTFPVTILEAMSYGIPILASDLPIIREQLGASSDKCTFSRGSQVEFTEKLRGMLESGKERRIIGEALRRRVEEYYSPKTVNAKLLEVYRQAI</sequence>
<dbReference type="Proteomes" id="UP000240490">
    <property type="component" value="Unassembled WGS sequence"/>
</dbReference>
<dbReference type="Gene3D" id="3.40.50.2000">
    <property type="entry name" value="Glycogen Phosphorylase B"/>
    <property type="match status" value="2"/>
</dbReference>
<dbReference type="EMBL" id="NEXJ01000074">
    <property type="protein sequence ID" value="PSN90675.1"/>
    <property type="molecule type" value="Genomic_DNA"/>
</dbReference>
<name>A0A2R6AWA6_9ARCH</name>
<proteinExistence type="predicted"/>